<evidence type="ECO:0000256" key="5">
    <source>
        <dbReference type="ARBA" id="ARBA00022679"/>
    </source>
</evidence>
<accession>F4LWV8</accession>
<dbReference type="KEGG" id="tae:TepiRe1_1826"/>
<keyword evidence="5" id="KW-0808">Transferase</keyword>
<evidence type="ECO:0000259" key="8">
    <source>
        <dbReference type="PROSITE" id="PS51101"/>
    </source>
</evidence>
<dbReference type="Pfam" id="PF03830">
    <property type="entry name" value="PTSIIB_sorb"/>
    <property type="match status" value="1"/>
</dbReference>
<gene>
    <name evidence="9" type="ordered locus">TEPIRE1_1826</name>
</gene>
<evidence type="ECO:0000256" key="3">
    <source>
        <dbReference type="ARBA" id="ARBA00022490"/>
    </source>
</evidence>
<dbReference type="EMBL" id="HF563609">
    <property type="protein sequence ID" value="CCP26625.1"/>
    <property type="molecule type" value="Genomic_DNA"/>
</dbReference>
<proteinExistence type="predicted"/>
<keyword evidence="3" id="KW-0963">Cytoplasm</keyword>
<evidence type="ECO:0000256" key="7">
    <source>
        <dbReference type="ARBA" id="ARBA00022777"/>
    </source>
</evidence>
<dbReference type="GO" id="GO:0009401">
    <property type="term" value="P:phosphoenolpyruvate-dependent sugar phosphotransferase system"/>
    <property type="evidence" value="ECO:0007669"/>
    <property type="project" value="UniProtKB-KW"/>
</dbReference>
<sequence length="165" mass="18466">MGEIVLARVDDRLIHGQVMTKWSKGLNCNAIFVIDNSISKDPLMKSVYEMSAGAYGLTIKVMSVDEAIKSWEENKFWRYKVILLFKNISTVKETVNKGLPIQKLNIGGIAKKADSTFIIPSVALTKLDADILRELNQNYGIEVTFQTLPDTKKVSLKDALDNSEL</sequence>
<keyword evidence="6" id="KW-0598">Phosphotransferase system</keyword>
<keyword evidence="2" id="KW-0813">Transport</keyword>
<evidence type="ECO:0000256" key="2">
    <source>
        <dbReference type="ARBA" id="ARBA00022448"/>
    </source>
</evidence>
<keyword evidence="4" id="KW-0762">Sugar transport</keyword>
<dbReference type="AlphaFoldDB" id="F4LWV8"/>
<keyword evidence="10" id="KW-1185">Reference proteome</keyword>
<reference evidence="10" key="1">
    <citation type="journal article" date="2013" name="Genome Announc.">
        <title>First genome sequence of a syntrophic acetate-oxidizing bacterium, Tepidanaerobacter acetatoxydans strain Re1.</title>
        <authorList>
            <person name="Manzoor S."/>
            <person name="Bongcam-Rudloff E."/>
            <person name="Schnurer A."/>
            <person name="Muller B."/>
        </authorList>
    </citation>
    <scope>NUCLEOTIDE SEQUENCE [LARGE SCALE GENOMIC DNA]</scope>
    <source>
        <strain evidence="10">Re1</strain>
    </source>
</reference>
<dbReference type="Gene3D" id="3.40.35.10">
    <property type="entry name" value="Phosphotransferase system, sorbose subfamily IIB component"/>
    <property type="match status" value="1"/>
</dbReference>
<dbReference type="RefSeq" id="WP_013778752.1">
    <property type="nucleotide sequence ID" value="NC_015519.1"/>
</dbReference>
<comment type="subcellular location">
    <subcellularLocation>
        <location evidence="1">Cytoplasm</location>
    </subcellularLocation>
</comment>
<evidence type="ECO:0000313" key="10">
    <source>
        <dbReference type="Proteomes" id="UP000010802"/>
    </source>
</evidence>
<dbReference type="GO" id="GO:0016301">
    <property type="term" value="F:kinase activity"/>
    <property type="evidence" value="ECO:0007669"/>
    <property type="project" value="UniProtKB-KW"/>
</dbReference>
<dbReference type="InterPro" id="IPR036667">
    <property type="entry name" value="PTS_IIB_sorbose-sp_sf"/>
</dbReference>
<dbReference type="HOGENOM" id="CLU_116175_0_0_9"/>
<dbReference type="GO" id="GO:0005737">
    <property type="term" value="C:cytoplasm"/>
    <property type="evidence" value="ECO:0007669"/>
    <property type="project" value="UniProtKB-SubCell"/>
</dbReference>
<protein>
    <submittedName>
        <fullName evidence="9">PTS system sorbose subfamily IIB component</fullName>
    </submittedName>
</protein>
<evidence type="ECO:0000256" key="4">
    <source>
        <dbReference type="ARBA" id="ARBA00022597"/>
    </source>
</evidence>
<evidence type="ECO:0000313" key="9">
    <source>
        <dbReference type="EMBL" id="CCP26625.1"/>
    </source>
</evidence>
<evidence type="ECO:0000256" key="6">
    <source>
        <dbReference type="ARBA" id="ARBA00022683"/>
    </source>
</evidence>
<organism evidence="9 10">
    <name type="scientific">Tepidanaerobacter acetatoxydans (strain DSM 21804 / JCM 16047 / Re1)</name>
    <dbReference type="NCBI Taxonomy" id="1209989"/>
    <lineage>
        <taxon>Bacteria</taxon>
        <taxon>Bacillati</taxon>
        <taxon>Bacillota</taxon>
        <taxon>Clostridia</taxon>
        <taxon>Thermosediminibacterales</taxon>
        <taxon>Tepidanaerobacteraceae</taxon>
        <taxon>Tepidanaerobacter</taxon>
    </lineage>
</organism>
<dbReference type="KEGG" id="tep:TepRe1_1694"/>
<dbReference type="PROSITE" id="PS51101">
    <property type="entry name" value="PTS_EIIB_TYPE_4"/>
    <property type="match status" value="1"/>
</dbReference>
<dbReference type="GO" id="GO:0008982">
    <property type="term" value="F:protein-N(PI)-phosphohistidine-sugar phosphotransferase activity"/>
    <property type="evidence" value="ECO:0007669"/>
    <property type="project" value="InterPro"/>
</dbReference>
<evidence type="ECO:0000256" key="1">
    <source>
        <dbReference type="ARBA" id="ARBA00004496"/>
    </source>
</evidence>
<keyword evidence="7" id="KW-0418">Kinase</keyword>
<dbReference type="InterPro" id="IPR004720">
    <property type="entry name" value="PTS_IIB_sorbose-sp"/>
</dbReference>
<dbReference type="Proteomes" id="UP000010802">
    <property type="component" value="Chromosome"/>
</dbReference>
<dbReference type="PATRIC" id="fig|1209989.3.peg.2105"/>
<dbReference type="STRING" id="1209989.TepRe1_1694"/>
<dbReference type="SUPFAM" id="SSF52728">
    <property type="entry name" value="PTS IIb component"/>
    <property type="match status" value="1"/>
</dbReference>
<dbReference type="OrthoDB" id="9788818at2"/>
<accession>L0S048</accession>
<dbReference type="eggNOG" id="COG3444">
    <property type="taxonomic scope" value="Bacteria"/>
</dbReference>
<name>F4LWV8_TEPAE</name>
<feature type="domain" description="PTS EIIB type-4" evidence="8">
    <location>
        <begin position="1"/>
        <end position="165"/>
    </location>
</feature>